<comment type="caution">
    <text evidence="2">The sequence shown here is derived from an EMBL/GenBank/DDBJ whole genome shotgun (WGS) entry which is preliminary data.</text>
</comment>
<accession>A0AAE0TJ24</accession>
<sequence length="531" mass="61185">MAAMRHDIIFGHEKQLSVHMKDVNNKGSVVHSHYCTEMLPSNKKTDITANRKTSKLNDIKQEFSSPSQIMRDAKSVVKGQKAELKDKVVDPKSQNVAEIAKIYRRPQIIRDNRPKSARPDSRLERKRDAAGSDNFNQTNRYQNLHSSLRPKSARPDSRMLISNVENNDHLQNENSERLLDNIRMNGQRNIKYIENEPAKYPNNANVNPKSYAPTRYEQMDIKENENSNKVTRYQHISFHNEGQEKSSHGHTDIHNDGTIKLDQPAQTYLASQLNFEDNSRQQSCARNPNNVMAHERKVEPMDLTTEFHNEDLNIDPVEYFWRETESCSDYNCSYCRQKQQKALSMPQTKVHGSSESRSKGESFGGNYSNYTNKAKQFLETDIGFHRNRSSSLNIPRSQAYVNNVSNQQNVFSFRPRIKSDTEAQKSIVRDVYFDIEDPYASARPPSPPTKDKTFISSKNHKSRKQSLPFPSHPVYHKMSMKVMEKYRYIRPATFTKSVVAPSSEPAPAADLNQLKPRKLKPIKLPIQSKKK</sequence>
<feature type="region of interest" description="Disordered" evidence="1">
    <location>
        <begin position="107"/>
        <end position="156"/>
    </location>
</feature>
<dbReference type="AlphaFoldDB" id="A0AAE0TJ24"/>
<feature type="compositionally biased region" description="Basic and acidic residues" evidence="1">
    <location>
        <begin position="108"/>
        <end position="130"/>
    </location>
</feature>
<feature type="compositionally biased region" description="Polar residues" evidence="1">
    <location>
        <begin position="133"/>
        <end position="146"/>
    </location>
</feature>
<reference evidence="2" key="1">
    <citation type="journal article" date="2021" name="Genome Biol. Evol.">
        <title>A High-Quality Reference Genome for a Parasitic Bivalve with Doubly Uniparental Inheritance (Bivalvia: Unionida).</title>
        <authorList>
            <person name="Smith C.H."/>
        </authorList>
    </citation>
    <scope>NUCLEOTIDE SEQUENCE</scope>
    <source>
        <strain evidence="2">CHS0354</strain>
    </source>
</reference>
<reference evidence="2" key="2">
    <citation type="journal article" date="2021" name="Genome Biol. Evol.">
        <title>Developing a high-quality reference genome for a parasitic bivalve with doubly uniparental inheritance (Bivalvia: Unionida).</title>
        <authorList>
            <person name="Smith C.H."/>
        </authorList>
    </citation>
    <scope>NUCLEOTIDE SEQUENCE</scope>
    <source>
        <strain evidence="2">CHS0354</strain>
        <tissue evidence="2">Mantle</tissue>
    </source>
</reference>
<reference evidence="2" key="3">
    <citation type="submission" date="2023-05" db="EMBL/GenBank/DDBJ databases">
        <authorList>
            <person name="Smith C.H."/>
        </authorList>
    </citation>
    <scope>NUCLEOTIDE SEQUENCE</scope>
    <source>
        <strain evidence="2">CHS0354</strain>
        <tissue evidence="2">Mantle</tissue>
    </source>
</reference>
<proteinExistence type="predicted"/>
<dbReference type="EMBL" id="JAEAOA010001548">
    <property type="protein sequence ID" value="KAK3611362.1"/>
    <property type="molecule type" value="Genomic_DNA"/>
</dbReference>
<evidence type="ECO:0000256" key="1">
    <source>
        <dbReference type="SAM" id="MobiDB-lite"/>
    </source>
</evidence>
<name>A0AAE0TJ24_9BIVA</name>
<evidence type="ECO:0000313" key="2">
    <source>
        <dbReference type="EMBL" id="KAK3611362.1"/>
    </source>
</evidence>
<dbReference type="Proteomes" id="UP001195483">
    <property type="component" value="Unassembled WGS sequence"/>
</dbReference>
<organism evidence="2 3">
    <name type="scientific">Potamilus streckersoni</name>
    <dbReference type="NCBI Taxonomy" id="2493646"/>
    <lineage>
        <taxon>Eukaryota</taxon>
        <taxon>Metazoa</taxon>
        <taxon>Spiralia</taxon>
        <taxon>Lophotrochozoa</taxon>
        <taxon>Mollusca</taxon>
        <taxon>Bivalvia</taxon>
        <taxon>Autobranchia</taxon>
        <taxon>Heteroconchia</taxon>
        <taxon>Palaeoheterodonta</taxon>
        <taxon>Unionida</taxon>
        <taxon>Unionoidea</taxon>
        <taxon>Unionidae</taxon>
        <taxon>Ambleminae</taxon>
        <taxon>Lampsilini</taxon>
        <taxon>Potamilus</taxon>
    </lineage>
</organism>
<keyword evidence="3" id="KW-1185">Reference proteome</keyword>
<gene>
    <name evidence="2" type="ORF">CHS0354_025893</name>
</gene>
<feature type="region of interest" description="Disordered" evidence="1">
    <location>
        <begin position="499"/>
        <end position="531"/>
    </location>
</feature>
<feature type="region of interest" description="Disordered" evidence="1">
    <location>
        <begin position="438"/>
        <end position="471"/>
    </location>
</feature>
<feature type="compositionally biased region" description="Low complexity" evidence="1">
    <location>
        <begin position="522"/>
        <end position="531"/>
    </location>
</feature>
<feature type="region of interest" description="Disordered" evidence="1">
    <location>
        <begin position="343"/>
        <end position="366"/>
    </location>
</feature>
<feature type="compositionally biased region" description="Low complexity" evidence="1">
    <location>
        <begin position="499"/>
        <end position="509"/>
    </location>
</feature>
<protein>
    <submittedName>
        <fullName evidence="2">Uncharacterized protein</fullName>
    </submittedName>
</protein>
<evidence type="ECO:0000313" key="3">
    <source>
        <dbReference type="Proteomes" id="UP001195483"/>
    </source>
</evidence>